<dbReference type="InterPro" id="IPR000795">
    <property type="entry name" value="T_Tr_GTP-bd_dom"/>
</dbReference>
<dbReference type="InterPro" id="IPR053905">
    <property type="entry name" value="EF-G-like_DII"/>
</dbReference>
<protein>
    <recommendedName>
        <fullName evidence="3 10">Translation initiation factor IF-2</fullName>
    </recommendedName>
</protein>
<comment type="caution">
    <text evidence="15">The sequence shown here is derived from an EMBL/GenBank/DDBJ whole genome shotgun (WGS) entry which is preliminary data.</text>
</comment>
<dbReference type="Gene3D" id="3.40.50.10050">
    <property type="entry name" value="Translation initiation factor IF- 2, domain 3"/>
    <property type="match status" value="1"/>
</dbReference>
<evidence type="ECO:0000259" key="14">
    <source>
        <dbReference type="PROSITE" id="PS51722"/>
    </source>
</evidence>
<dbReference type="Pfam" id="PF11987">
    <property type="entry name" value="IF-2"/>
    <property type="match status" value="1"/>
</dbReference>
<evidence type="ECO:0000313" key="16">
    <source>
        <dbReference type="Proteomes" id="UP001651880"/>
    </source>
</evidence>
<dbReference type="InterPro" id="IPR027417">
    <property type="entry name" value="P-loop_NTPase"/>
</dbReference>
<evidence type="ECO:0000256" key="8">
    <source>
        <dbReference type="ARBA" id="ARBA00023134"/>
    </source>
</evidence>
<keyword evidence="4 10" id="KW-0963">Cytoplasm</keyword>
<dbReference type="Pfam" id="PF04760">
    <property type="entry name" value="IF2_N"/>
    <property type="match status" value="2"/>
</dbReference>
<dbReference type="HAMAP" id="MF_00100_B">
    <property type="entry name" value="IF_2_B"/>
    <property type="match status" value="1"/>
</dbReference>
<dbReference type="PROSITE" id="PS01176">
    <property type="entry name" value="IF2"/>
    <property type="match status" value="1"/>
</dbReference>
<dbReference type="PANTHER" id="PTHR43381">
    <property type="entry name" value="TRANSLATION INITIATION FACTOR IF-2-RELATED"/>
    <property type="match status" value="1"/>
</dbReference>
<dbReference type="InterPro" id="IPR036925">
    <property type="entry name" value="TIF_IF2_dom3_sf"/>
</dbReference>
<evidence type="ECO:0000256" key="13">
    <source>
        <dbReference type="SAM" id="MobiDB-lite"/>
    </source>
</evidence>
<dbReference type="Gene3D" id="3.40.50.300">
    <property type="entry name" value="P-loop containing nucleotide triphosphate hydrolases"/>
    <property type="match status" value="1"/>
</dbReference>
<feature type="region of interest" description="G-domain" evidence="10">
    <location>
        <begin position="233"/>
        <end position="381"/>
    </location>
</feature>
<dbReference type="InterPro" id="IPR009000">
    <property type="entry name" value="Transl_B-barrel_sf"/>
</dbReference>
<dbReference type="Pfam" id="PF00009">
    <property type="entry name" value="GTP_EFTU"/>
    <property type="match status" value="1"/>
</dbReference>
<evidence type="ECO:0000256" key="6">
    <source>
        <dbReference type="ARBA" id="ARBA00022741"/>
    </source>
</evidence>
<dbReference type="SUPFAM" id="SSF52540">
    <property type="entry name" value="P-loop containing nucleoside triphosphate hydrolases"/>
    <property type="match status" value="1"/>
</dbReference>
<organism evidence="15 16">
    <name type="scientific">Lutispora saccharofermentans</name>
    <dbReference type="NCBI Taxonomy" id="3024236"/>
    <lineage>
        <taxon>Bacteria</taxon>
        <taxon>Bacillati</taxon>
        <taxon>Bacillota</taxon>
        <taxon>Clostridia</taxon>
        <taxon>Lutisporales</taxon>
        <taxon>Lutisporaceae</taxon>
        <taxon>Lutispora</taxon>
    </lineage>
</organism>
<dbReference type="InterPro" id="IPR044145">
    <property type="entry name" value="IF2_II"/>
</dbReference>
<dbReference type="Gene3D" id="1.10.10.2480">
    <property type="match status" value="1"/>
</dbReference>
<dbReference type="CDD" id="cd03702">
    <property type="entry name" value="IF2_mtIF2_II"/>
    <property type="match status" value="1"/>
</dbReference>
<dbReference type="Pfam" id="PF03144">
    <property type="entry name" value="GTP_EFTU_D2"/>
    <property type="match status" value="1"/>
</dbReference>
<dbReference type="InterPro" id="IPR005225">
    <property type="entry name" value="Small_GTP-bd"/>
</dbReference>
<feature type="binding site" evidence="10">
    <location>
        <begin position="339"/>
        <end position="342"/>
    </location>
    <ligand>
        <name>GTP</name>
        <dbReference type="ChEBI" id="CHEBI:37565"/>
    </ligand>
</feature>
<feature type="domain" description="Tr-type G" evidence="14">
    <location>
        <begin position="230"/>
        <end position="399"/>
    </location>
</feature>
<feature type="binding site" evidence="10">
    <location>
        <begin position="285"/>
        <end position="289"/>
    </location>
    <ligand>
        <name>GTP</name>
        <dbReference type="ChEBI" id="CHEBI:37565"/>
    </ligand>
</feature>
<evidence type="ECO:0000256" key="12">
    <source>
        <dbReference type="RuleBase" id="RU000645"/>
    </source>
</evidence>
<keyword evidence="8 10" id="KW-0342">GTP-binding</keyword>
<accession>A0ABT1N9N6</accession>
<keyword evidence="6 10" id="KW-0547">Nucleotide-binding</keyword>
<evidence type="ECO:0000256" key="2">
    <source>
        <dbReference type="ARBA" id="ARBA00007733"/>
    </source>
</evidence>
<comment type="function">
    <text evidence="9 10 11">One of the essential components for the initiation of protein synthesis. Protects formylmethionyl-tRNA from spontaneous hydrolysis and promotes its binding to the 30S ribosomal subunits. Also involved in the hydrolysis of GTP during the formation of the 70S ribosomal complex.</text>
</comment>
<feature type="region of interest" description="Disordered" evidence="13">
    <location>
        <begin position="101"/>
        <end position="154"/>
    </location>
</feature>
<dbReference type="SUPFAM" id="SSF52156">
    <property type="entry name" value="Initiation factor IF2/eIF5b, domain 3"/>
    <property type="match status" value="1"/>
</dbReference>
<dbReference type="PROSITE" id="PS51722">
    <property type="entry name" value="G_TR_2"/>
    <property type="match status" value="1"/>
</dbReference>
<dbReference type="InterPro" id="IPR015760">
    <property type="entry name" value="TIF_IF2"/>
</dbReference>
<dbReference type="PANTHER" id="PTHR43381:SF5">
    <property type="entry name" value="TR-TYPE G DOMAIN-CONTAINING PROTEIN"/>
    <property type="match status" value="1"/>
</dbReference>
<evidence type="ECO:0000256" key="7">
    <source>
        <dbReference type="ARBA" id="ARBA00022917"/>
    </source>
</evidence>
<evidence type="ECO:0000256" key="11">
    <source>
        <dbReference type="RuleBase" id="RU000644"/>
    </source>
</evidence>
<dbReference type="CDD" id="cd01887">
    <property type="entry name" value="IF2_eIF5B"/>
    <property type="match status" value="1"/>
</dbReference>
<comment type="similarity">
    <text evidence="2 10 11">Belongs to the TRAFAC class translation factor GTPase superfamily. Classic translation factor GTPase family. IF-2 subfamily.</text>
</comment>
<sequence length="729" mass="79914">MSKKRLYELAKELGLSSKELINKAREANININNHMSNIESDEEKAIRELFIKKNDKKTDNKVNVTVDNKQKTALNKSSLISKEQNKDTAIEDYDGDFNKKEESKKIKKAVPAKKPDKPVKRGNFRNDRKRGRPMPSQPVKEEPSGPKKPIKVGNSISVKDLSEKTGKTVAEIIKKLLLLGIVATINQELDYDTAALIAGEFGISIEKAVDKDDEELLLNDTEDKEEDLKPRPPVVTIMGHVDHGKTSLLDAVRQTNVIATEAGGITQHIGAYTVNIEGKKIAFLDTPGHEAFTAMRARGAKVTDIAILVVAADDGVMPQTIEAINHAKAANVTIIVAINKIDKPGANPDRVKQELTEHGLLAEDWGGDTICVPVSAKKKIGIENLLEMVLLVAEMQELKANPNRKAKGTVIEAKLDKSRGPIATVLVQNGTLNVGDFFIVGTTYGKVRTMTDDKGKAVKKAGPSTPVEITGLSEVPDAGDIFIIVADEKVARQISDKRKEKYRQEHLQSNQRISLDDLFSQIQAGKVKELNLIVKADVQGSVEALKQSLERLSNDEVKIKAIHGGVGAITETDVMFASASNAIIIGFNVRPQAAAVTLSEKDKVDIRLYRVIYDAIEDIESAMKGMLEPEYKEVVLGHAEVRAIFKASSIGTIAGCYVTDGKINRNNEVRVVRDGVVIHEGKISSLKRFKDDAKEVNTGFECGISLDKFNDIKEGDVIESFTMEAVPRK</sequence>
<feature type="binding site" evidence="10">
    <location>
        <begin position="239"/>
        <end position="246"/>
    </location>
    <ligand>
        <name>GTP</name>
        <dbReference type="ChEBI" id="CHEBI:37565"/>
    </ligand>
</feature>
<keyword evidence="7 10" id="KW-0648">Protein biosynthesis</keyword>
<feature type="compositionally biased region" description="Basic residues" evidence="13">
    <location>
        <begin position="120"/>
        <end position="132"/>
    </location>
</feature>
<evidence type="ECO:0000256" key="1">
    <source>
        <dbReference type="ARBA" id="ARBA00004496"/>
    </source>
</evidence>
<keyword evidence="5 10" id="KW-0396">Initiation factor</keyword>
<dbReference type="RefSeq" id="WP_255225469.1">
    <property type="nucleotide sequence ID" value="NZ_JAJEKE010000001.1"/>
</dbReference>
<dbReference type="InterPro" id="IPR004161">
    <property type="entry name" value="EFTu-like_2"/>
</dbReference>
<dbReference type="InterPro" id="IPR000178">
    <property type="entry name" value="TF_IF2_bacterial-like"/>
</dbReference>
<evidence type="ECO:0000256" key="5">
    <source>
        <dbReference type="ARBA" id="ARBA00022540"/>
    </source>
</evidence>
<dbReference type="CDD" id="cd03692">
    <property type="entry name" value="mtIF2_IVc"/>
    <property type="match status" value="1"/>
</dbReference>
<proteinExistence type="inferred from homology"/>
<dbReference type="Pfam" id="PF22042">
    <property type="entry name" value="EF-G_D2"/>
    <property type="match status" value="1"/>
</dbReference>
<dbReference type="EMBL" id="JAJEKE010000001">
    <property type="protein sequence ID" value="MCQ1527953.1"/>
    <property type="molecule type" value="Genomic_DNA"/>
</dbReference>
<comment type="subcellular location">
    <subcellularLocation>
        <location evidence="1 10 12">Cytoplasm</location>
    </subcellularLocation>
</comment>
<dbReference type="NCBIfam" id="TIGR00487">
    <property type="entry name" value="IF-2"/>
    <property type="match status" value="1"/>
</dbReference>
<name>A0ABT1N9N6_9FIRM</name>
<dbReference type="Proteomes" id="UP001651880">
    <property type="component" value="Unassembled WGS sequence"/>
</dbReference>
<dbReference type="NCBIfam" id="TIGR00231">
    <property type="entry name" value="small_GTP"/>
    <property type="match status" value="1"/>
</dbReference>
<evidence type="ECO:0000256" key="3">
    <source>
        <dbReference type="ARBA" id="ARBA00020675"/>
    </source>
</evidence>
<dbReference type="Gene3D" id="2.40.30.10">
    <property type="entry name" value="Translation factors"/>
    <property type="match status" value="2"/>
</dbReference>
<evidence type="ECO:0000313" key="15">
    <source>
        <dbReference type="EMBL" id="MCQ1527953.1"/>
    </source>
</evidence>
<evidence type="ECO:0000256" key="10">
    <source>
        <dbReference type="HAMAP-Rule" id="MF_00100"/>
    </source>
</evidence>
<reference evidence="15 16" key="1">
    <citation type="submission" date="2021-10" db="EMBL/GenBank/DDBJ databases">
        <title>Lutispora strain m25 sp. nov., a thermophilic, non-spore-forming bacterium isolated from a lab-scale methanogenic bioreactor digesting anaerobic sludge.</title>
        <authorList>
            <person name="El Houari A."/>
            <person name="Mcdonald J."/>
        </authorList>
    </citation>
    <scope>NUCLEOTIDE SEQUENCE [LARGE SCALE GENOMIC DNA]</scope>
    <source>
        <strain evidence="16">m25</strain>
    </source>
</reference>
<evidence type="ECO:0000256" key="9">
    <source>
        <dbReference type="ARBA" id="ARBA00025162"/>
    </source>
</evidence>
<keyword evidence="16" id="KW-1185">Reference proteome</keyword>
<dbReference type="GO" id="GO:0003743">
    <property type="term" value="F:translation initiation factor activity"/>
    <property type="evidence" value="ECO:0007669"/>
    <property type="project" value="UniProtKB-KW"/>
</dbReference>
<dbReference type="SUPFAM" id="SSF50447">
    <property type="entry name" value="Translation proteins"/>
    <property type="match status" value="2"/>
</dbReference>
<dbReference type="InterPro" id="IPR006847">
    <property type="entry name" value="IF2_N"/>
</dbReference>
<gene>
    <name evidence="10 15" type="primary">infB</name>
    <name evidence="15" type="ORF">LJD61_00110</name>
</gene>
<dbReference type="InterPro" id="IPR023115">
    <property type="entry name" value="TIF_IF2_dom3"/>
</dbReference>
<evidence type="ECO:0000256" key="4">
    <source>
        <dbReference type="ARBA" id="ARBA00022490"/>
    </source>
</evidence>